<dbReference type="SUPFAM" id="SSF56281">
    <property type="entry name" value="Metallo-hydrolase/oxidoreductase"/>
    <property type="match status" value="1"/>
</dbReference>
<feature type="domain" description="Metallo-beta-lactamase" evidence="1">
    <location>
        <begin position="89"/>
        <end position="269"/>
    </location>
</feature>
<evidence type="ECO:0000259" key="1">
    <source>
        <dbReference type="SMART" id="SM00849"/>
    </source>
</evidence>
<dbReference type="InterPro" id="IPR001279">
    <property type="entry name" value="Metallo-B-lactamas"/>
</dbReference>
<dbReference type="Proteomes" id="UP001251528">
    <property type="component" value="Unassembled WGS sequence"/>
</dbReference>
<dbReference type="PANTHER" id="PTHR36839:SF1">
    <property type="entry name" value="METALLO-BETA-LACTAMASE FAMILY PROTEIN (AFU_ORTHOLOGUE AFUA_5G12770)"/>
    <property type="match status" value="1"/>
</dbReference>
<gene>
    <name evidence="2" type="ORF">QQS21_011364</name>
</gene>
<sequence>MAFSPEKYNPSSTGQWLICKACGTQFPTSDRSVVKTCYICDDPRQYVPPSGQSFTTHDELSKNYRNEFATYESDDRLISITTTPKFGIGQRGILIRTPSGNILWDCVTLLDQETVTKITDLGGLKAIVISHPHYYSTHVQWAQAFQCPVYISSDDKVWTTMESSHQVLVRDIETSIADTGALAIKLGGHFPGSLVLLFDGRLFIADTLVTTPAGLGRWEVDGTGATRAKPPGLNSFSFLWSIPNYIPLNVDELARMWGILKKYSFVSTHGAFVGLDIEDGSVKRRVLDSMQIQAMYMGYGDHAIMKEDA</sequence>
<keyword evidence="3" id="KW-1185">Reference proteome</keyword>
<reference evidence="2" key="1">
    <citation type="submission" date="2023-06" db="EMBL/GenBank/DDBJ databases">
        <title>Conoideocrella luteorostrata (Hypocreales: Clavicipitaceae), a potential biocontrol fungus for elongate hemlock scale in United States Christmas tree production areas.</title>
        <authorList>
            <person name="Barrett H."/>
            <person name="Lovett B."/>
            <person name="Macias A.M."/>
            <person name="Stajich J.E."/>
            <person name="Kasson M.T."/>
        </authorList>
    </citation>
    <scope>NUCLEOTIDE SEQUENCE</scope>
    <source>
        <strain evidence="2">ARSEF 14590</strain>
    </source>
</reference>
<proteinExistence type="predicted"/>
<name>A0AAJ0CD86_9HYPO</name>
<dbReference type="PANTHER" id="PTHR36839">
    <property type="entry name" value="METALLO-BETA-LACTAMASE FAMILY PROTEIN (AFU_ORTHOLOGUE AFUA_5G12770)"/>
    <property type="match status" value="1"/>
</dbReference>
<evidence type="ECO:0000313" key="3">
    <source>
        <dbReference type="Proteomes" id="UP001251528"/>
    </source>
</evidence>
<dbReference type="Gene3D" id="3.60.15.10">
    <property type="entry name" value="Ribonuclease Z/Hydroxyacylglutathione hydrolase-like"/>
    <property type="match status" value="1"/>
</dbReference>
<dbReference type="AlphaFoldDB" id="A0AAJ0CD86"/>
<comment type="caution">
    <text evidence="2">The sequence shown here is derived from an EMBL/GenBank/DDBJ whole genome shotgun (WGS) entry which is preliminary data.</text>
</comment>
<dbReference type="EMBL" id="JASWJB010000379">
    <property type="protein sequence ID" value="KAK2590945.1"/>
    <property type="molecule type" value="Genomic_DNA"/>
</dbReference>
<protein>
    <recommendedName>
        <fullName evidence="1">Metallo-beta-lactamase domain-containing protein</fullName>
    </recommendedName>
</protein>
<evidence type="ECO:0000313" key="2">
    <source>
        <dbReference type="EMBL" id="KAK2590945.1"/>
    </source>
</evidence>
<organism evidence="2 3">
    <name type="scientific">Conoideocrella luteorostrata</name>
    <dbReference type="NCBI Taxonomy" id="1105319"/>
    <lineage>
        <taxon>Eukaryota</taxon>
        <taxon>Fungi</taxon>
        <taxon>Dikarya</taxon>
        <taxon>Ascomycota</taxon>
        <taxon>Pezizomycotina</taxon>
        <taxon>Sordariomycetes</taxon>
        <taxon>Hypocreomycetidae</taxon>
        <taxon>Hypocreales</taxon>
        <taxon>Clavicipitaceae</taxon>
        <taxon>Conoideocrella</taxon>
    </lineage>
</organism>
<accession>A0AAJ0CD86</accession>
<dbReference type="InterPro" id="IPR036866">
    <property type="entry name" value="RibonucZ/Hydroxyglut_hydro"/>
</dbReference>
<dbReference type="SMART" id="SM00849">
    <property type="entry name" value="Lactamase_B"/>
    <property type="match status" value="1"/>
</dbReference>